<evidence type="ECO:0000313" key="2">
    <source>
        <dbReference type="EMBL" id="OSX80171.1"/>
    </source>
</evidence>
<evidence type="ECO:0000256" key="1">
    <source>
        <dbReference type="SAM" id="MobiDB-lite"/>
    </source>
</evidence>
<proteinExistence type="predicted"/>
<protein>
    <submittedName>
        <fullName evidence="2">Uncharacterized protein</fullName>
    </submittedName>
</protein>
<feature type="compositionally biased region" description="Pro residues" evidence="1">
    <location>
        <begin position="218"/>
        <end position="232"/>
    </location>
</feature>
<dbReference type="Proteomes" id="UP000218209">
    <property type="component" value="Unassembled WGS sequence"/>
</dbReference>
<evidence type="ECO:0000313" key="3">
    <source>
        <dbReference type="Proteomes" id="UP000218209"/>
    </source>
</evidence>
<sequence>MPESDAQAATSATTAALDRLLARMILRATDDPVALAGIAALVTSGDGGGGDLGSGADHRGDGEPPAADGVLDAALASAATLFARSIRAGLVEATGGDGRARGFAAAAAGRPHTLPRAESHHSRLVGGGGSGGGYHRPASVAGGWAPPPSSPLGDWQAAAPSLSALPPWAPHRVAGGWPAAPSSGAALGAPPPLAWAGGGAVAPPAVASQRASQGAWGQPPPGGGGAPPPPLPRAAAGGGSGSSGGGGWAACGGCGGMPPPLPATYGGGWAAGDGRGGATEPWAAALLERQLRAEGSQRMVAEAAAEAVEMASWATGMGGRGRM</sequence>
<name>A0A1X6PH23_PORUM</name>
<dbReference type="AlphaFoldDB" id="A0A1X6PH23"/>
<reference evidence="2 3" key="1">
    <citation type="submission" date="2017-03" db="EMBL/GenBank/DDBJ databases">
        <title>WGS assembly of Porphyra umbilicalis.</title>
        <authorList>
            <person name="Brawley S.H."/>
            <person name="Blouin N.A."/>
            <person name="Ficko-Blean E."/>
            <person name="Wheeler G.L."/>
            <person name="Lohr M."/>
            <person name="Goodson H.V."/>
            <person name="Jenkins J.W."/>
            <person name="Blaby-Haas C.E."/>
            <person name="Helliwell K.E."/>
            <person name="Chan C."/>
            <person name="Marriage T."/>
            <person name="Bhattacharya D."/>
            <person name="Klein A.S."/>
            <person name="Badis Y."/>
            <person name="Brodie J."/>
            <person name="Cao Y."/>
            <person name="Collen J."/>
            <person name="Dittami S.M."/>
            <person name="Gachon C.M."/>
            <person name="Green B.R."/>
            <person name="Karpowicz S."/>
            <person name="Kim J.W."/>
            <person name="Kudahl U."/>
            <person name="Lin S."/>
            <person name="Michel G."/>
            <person name="Mittag M."/>
            <person name="Olson B.J."/>
            <person name="Pangilinan J."/>
            <person name="Peng Y."/>
            <person name="Qiu H."/>
            <person name="Shu S."/>
            <person name="Singer J.T."/>
            <person name="Smith A.G."/>
            <person name="Sprecher B.N."/>
            <person name="Wagner V."/>
            <person name="Wang W."/>
            <person name="Wang Z.-Y."/>
            <person name="Yan J."/>
            <person name="Yarish C."/>
            <person name="Zoeuner-Riek S."/>
            <person name="Zhuang Y."/>
            <person name="Zou Y."/>
            <person name="Lindquist E.A."/>
            <person name="Grimwood J."/>
            <person name="Barry K."/>
            <person name="Rokhsar D.S."/>
            <person name="Schmutz J."/>
            <person name="Stiller J.W."/>
            <person name="Grossman A.R."/>
            <person name="Prochnik S.E."/>
        </authorList>
    </citation>
    <scope>NUCLEOTIDE SEQUENCE [LARGE SCALE GENOMIC DNA]</scope>
    <source>
        <strain evidence="2">4086291</strain>
    </source>
</reference>
<feature type="compositionally biased region" description="Gly residues" evidence="1">
    <location>
        <begin position="236"/>
        <end position="245"/>
    </location>
</feature>
<keyword evidence="3" id="KW-1185">Reference proteome</keyword>
<organism evidence="2 3">
    <name type="scientific">Porphyra umbilicalis</name>
    <name type="common">Purple laver</name>
    <name type="synonym">Red alga</name>
    <dbReference type="NCBI Taxonomy" id="2786"/>
    <lineage>
        <taxon>Eukaryota</taxon>
        <taxon>Rhodophyta</taxon>
        <taxon>Bangiophyceae</taxon>
        <taxon>Bangiales</taxon>
        <taxon>Bangiaceae</taxon>
        <taxon>Porphyra</taxon>
    </lineage>
</organism>
<gene>
    <name evidence="2" type="ORF">BU14_0058s0082</name>
</gene>
<feature type="region of interest" description="Disordered" evidence="1">
    <location>
        <begin position="199"/>
        <end position="245"/>
    </location>
</feature>
<accession>A0A1X6PH23</accession>
<feature type="region of interest" description="Disordered" evidence="1">
    <location>
        <begin position="111"/>
        <end position="130"/>
    </location>
</feature>
<feature type="region of interest" description="Disordered" evidence="1">
    <location>
        <begin position="47"/>
        <end position="67"/>
    </location>
</feature>
<dbReference type="EMBL" id="KV918780">
    <property type="protein sequence ID" value="OSX80171.1"/>
    <property type="molecule type" value="Genomic_DNA"/>
</dbReference>
<feature type="compositionally biased region" description="Low complexity" evidence="1">
    <location>
        <begin position="201"/>
        <end position="217"/>
    </location>
</feature>